<dbReference type="OrthoDB" id="7107919at2"/>
<evidence type="ECO:0000313" key="1">
    <source>
        <dbReference type="EMBL" id="PQO47394.1"/>
    </source>
</evidence>
<dbReference type="EMBL" id="PUHZ01000005">
    <property type="protein sequence ID" value="PQO47394.1"/>
    <property type="molecule type" value="Genomic_DNA"/>
</dbReference>
<gene>
    <name evidence="1" type="ORF">C5Y93_04950</name>
</gene>
<dbReference type="NCBIfam" id="TIGR04255">
    <property type="entry name" value="sporadTIGR04255"/>
    <property type="match status" value="1"/>
</dbReference>
<accession>A0A2S8GTJ9</accession>
<organism evidence="1 2">
    <name type="scientific">Blastopirellula marina</name>
    <dbReference type="NCBI Taxonomy" id="124"/>
    <lineage>
        <taxon>Bacteria</taxon>
        <taxon>Pseudomonadati</taxon>
        <taxon>Planctomycetota</taxon>
        <taxon>Planctomycetia</taxon>
        <taxon>Pirellulales</taxon>
        <taxon>Pirellulaceae</taxon>
        <taxon>Blastopirellula</taxon>
    </lineage>
</organism>
<name>A0A2S8GTJ9_9BACT</name>
<dbReference type="Proteomes" id="UP000237819">
    <property type="component" value="Unassembled WGS sequence"/>
</dbReference>
<dbReference type="InterPro" id="IPR026349">
    <property type="entry name" value="CHP04255"/>
</dbReference>
<protein>
    <recommendedName>
        <fullName evidence="3">TIGR04255 family protein</fullName>
    </recommendedName>
</protein>
<comment type="caution">
    <text evidence="1">The sequence shown here is derived from an EMBL/GenBank/DDBJ whole genome shotgun (WGS) entry which is preliminary data.</text>
</comment>
<evidence type="ECO:0000313" key="2">
    <source>
        <dbReference type="Proteomes" id="UP000237819"/>
    </source>
</evidence>
<dbReference type="AlphaFoldDB" id="A0A2S8GTJ9"/>
<proteinExistence type="predicted"/>
<evidence type="ECO:0008006" key="3">
    <source>
        <dbReference type="Google" id="ProtNLM"/>
    </source>
</evidence>
<dbReference type="RefSeq" id="WP_105334284.1">
    <property type="nucleotide sequence ID" value="NZ_PUHZ01000005.1"/>
</dbReference>
<sequence length="267" mass="30593">MAKKKAAKRAPAKAKEKTGKEYKKNFLKQVIARIDFALPISELDSGVPKEIAKAIKKSFAIAEPKKQVLQQVLFSTSAGVHQSKSETHQWIYHSKDRSKLVNITGEFFYIEYKKYTSFATLLQDMKLVCNAIFDTFTTAQAKRLGLRYIDNIEFPKEAKPTDWSKYLDADLLSGFNLADDQATIARNFNVLEFNYGDMRMRFQYGMPNPDFPAAIKRKQFVLDYDAYCDQLLGKDDIAPQLTRFHDKIKASFEQVITEGLREVMING</sequence>
<reference evidence="1 2" key="1">
    <citation type="submission" date="2018-02" db="EMBL/GenBank/DDBJ databases">
        <title>Comparative genomes isolates from brazilian mangrove.</title>
        <authorList>
            <person name="Araujo J.E."/>
            <person name="Taketani R.G."/>
            <person name="Silva M.C.P."/>
            <person name="Loureco M.V."/>
            <person name="Andreote F.D."/>
        </authorList>
    </citation>
    <scope>NUCLEOTIDE SEQUENCE [LARGE SCALE GENOMIC DNA]</scope>
    <source>
        <strain evidence="1 2">Nap-Phe MGV</strain>
    </source>
</reference>